<keyword evidence="7" id="KW-1185">Reference proteome</keyword>
<gene>
    <name evidence="6" type="ORF">RZN69_07105</name>
</gene>
<dbReference type="RefSeq" id="WP_317835388.1">
    <property type="nucleotide sequence ID" value="NZ_CP136920.1"/>
</dbReference>
<evidence type="ECO:0000256" key="4">
    <source>
        <dbReference type="ARBA" id="ARBA00023136"/>
    </source>
</evidence>
<feature type="transmembrane region" description="Helical" evidence="5">
    <location>
        <begin position="59"/>
        <end position="86"/>
    </location>
</feature>
<evidence type="ECO:0008006" key="8">
    <source>
        <dbReference type="Google" id="ProtNLM"/>
    </source>
</evidence>
<dbReference type="KEGG" id="puo:RZN69_07105"/>
<evidence type="ECO:0000256" key="1">
    <source>
        <dbReference type="ARBA" id="ARBA00004141"/>
    </source>
</evidence>
<feature type="transmembrane region" description="Helical" evidence="5">
    <location>
        <begin position="182"/>
        <end position="200"/>
    </location>
</feature>
<proteinExistence type="predicted"/>
<comment type="subcellular location">
    <subcellularLocation>
        <location evidence="1">Membrane</location>
        <topology evidence="1">Multi-pass membrane protein</topology>
    </subcellularLocation>
</comment>
<accession>A0AAQ3QUW6</accession>
<reference evidence="6 7" key="1">
    <citation type="submission" date="2023-10" db="EMBL/GenBank/DDBJ databases">
        <title>Rubellicoccus peritrichatus gen. nov., sp. nov., isolated from an algae of coral reef tank.</title>
        <authorList>
            <person name="Luo J."/>
        </authorList>
    </citation>
    <scope>NUCLEOTIDE SEQUENCE [LARGE SCALE GENOMIC DNA]</scope>
    <source>
        <strain evidence="6 7">CR14</strain>
    </source>
</reference>
<evidence type="ECO:0000313" key="6">
    <source>
        <dbReference type="EMBL" id="WOO42856.1"/>
    </source>
</evidence>
<name>A0AAQ3QUW6_9BACT</name>
<dbReference type="Gene3D" id="1.20.1540.10">
    <property type="entry name" value="Rhomboid-like"/>
    <property type="match status" value="1"/>
</dbReference>
<dbReference type="InterPro" id="IPR035952">
    <property type="entry name" value="Rhomboid-like_sf"/>
</dbReference>
<dbReference type="Proteomes" id="UP001304300">
    <property type="component" value="Chromosome"/>
</dbReference>
<organism evidence="6 7">
    <name type="scientific">Rubellicoccus peritrichatus</name>
    <dbReference type="NCBI Taxonomy" id="3080537"/>
    <lineage>
        <taxon>Bacteria</taxon>
        <taxon>Pseudomonadati</taxon>
        <taxon>Verrucomicrobiota</taxon>
        <taxon>Opitutia</taxon>
        <taxon>Puniceicoccales</taxon>
        <taxon>Cerasicoccaceae</taxon>
        <taxon>Rubellicoccus</taxon>
    </lineage>
</organism>
<dbReference type="SUPFAM" id="SSF144091">
    <property type="entry name" value="Rhomboid-like"/>
    <property type="match status" value="1"/>
</dbReference>
<evidence type="ECO:0000256" key="2">
    <source>
        <dbReference type="ARBA" id="ARBA00022692"/>
    </source>
</evidence>
<keyword evidence="4 5" id="KW-0472">Membrane</keyword>
<feature type="transmembrane region" description="Helical" evidence="5">
    <location>
        <begin position="20"/>
        <end position="39"/>
    </location>
</feature>
<sequence length="274" mass="31330">MTWLDKLEKRFGRIAIPNLIYWIVLSQVLFYGLGLFTTFPVEALTLQPSEIFKGQVWRLLTFLFVPEIRVLSFWVIFAWYLLFIYGQALEGEWGEFRFNLFVFIGTAATAIAAMVGYLIQPFIGEVPTTYLFFSIFLAFAARNPNFELLLFFVLPVKVKWLAWLTWGILALTFITGSLATKLVVVAACVNLLLFFGKSLFTSVKATQRRKAFERERAVEAEEPFHRCVICGLTDKDDPDMDFVYDSGNGYCEKHAYLVDATPEEREAAKKAAAQ</sequence>
<feature type="transmembrane region" description="Helical" evidence="5">
    <location>
        <begin position="98"/>
        <end position="119"/>
    </location>
</feature>
<evidence type="ECO:0000256" key="5">
    <source>
        <dbReference type="SAM" id="Phobius"/>
    </source>
</evidence>
<dbReference type="AlphaFoldDB" id="A0AAQ3QUW6"/>
<keyword evidence="3 5" id="KW-1133">Transmembrane helix</keyword>
<dbReference type="GO" id="GO:0016020">
    <property type="term" value="C:membrane"/>
    <property type="evidence" value="ECO:0007669"/>
    <property type="project" value="UniProtKB-SubCell"/>
</dbReference>
<evidence type="ECO:0000313" key="7">
    <source>
        <dbReference type="Proteomes" id="UP001304300"/>
    </source>
</evidence>
<keyword evidence="2 5" id="KW-0812">Transmembrane</keyword>
<evidence type="ECO:0000256" key="3">
    <source>
        <dbReference type="ARBA" id="ARBA00022989"/>
    </source>
</evidence>
<dbReference type="EMBL" id="CP136920">
    <property type="protein sequence ID" value="WOO42856.1"/>
    <property type="molecule type" value="Genomic_DNA"/>
</dbReference>
<protein>
    <recommendedName>
        <fullName evidence="8">Peptidase S54 rhomboid domain-containing protein</fullName>
    </recommendedName>
</protein>